<evidence type="ECO:0000313" key="3">
    <source>
        <dbReference type="EMBL" id="MFC7135696.1"/>
    </source>
</evidence>
<dbReference type="Pfam" id="PF24034">
    <property type="entry name" value="DUF7343"/>
    <property type="match status" value="1"/>
</dbReference>
<proteinExistence type="predicted"/>
<reference evidence="3 4" key="1">
    <citation type="journal article" date="2019" name="Int. J. Syst. Evol. Microbiol.">
        <title>The Global Catalogue of Microorganisms (GCM) 10K type strain sequencing project: providing services to taxonomists for standard genome sequencing and annotation.</title>
        <authorList>
            <consortium name="The Broad Institute Genomics Platform"/>
            <consortium name="The Broad Institute Genome Sequencing Center for Infectious Disease"/>
            <person name="Wu L."/>
            <person name="Ma J."/>
        </authorList>
    </citation>
    <scope>NUCLEOTIDE SEQUENCE [LARGE SCALE GENOMIC DNA]</scope>
    <source>
        <strain evidence="3 4">DT92</strain>
    </source>
</reference>
<dbReference type="EMBL" id="JBHSZG010000001">
    <property type="protein sequence ID" value="MFC7135696.1"/>
    <property type="molecule type" value="Genomic_DNA"/>
</dbReference>
<dbReference type="Proteomes" id="UP001596368">
    <property type="component" value="Unassembled WGS sequence"/>
</dbReference>
<name>A0ABD5XPI0_9EURY</name>
<dbReference type="GeneID" id="81123006"/>
<keyword evidence="4" id="KW-1185">Reference proteome</keyword>
<sequence length="95" mass="10101">MSPHERVVRLVEGNGGRMKQADVTEELGWSAARTSQVVGDLRDDGTVESFRLGRENVLRLPEADEDPHPGDPNFPDPDDGGDGEAGGDGTGDDEA</sequence>
<accession>A0ABD5XPI0</accession>
<feature type="region of interest" description="Disordered" evidence="1">
    <location>
        <begin position="58"/>
        <end position="95"/>
    </location>
</feature>
<gene>
    <name evidence="3" type="ORF">ACFQRB_01965</name>
</gene>
<dbReference type="InterPro" id="IPR036390">
    <property type="entry name" value="WH_DNA-bd_sf"/>
</dbReference>
<feature type="domain" description="DUF7343" evidence="2">
    <location>
        <begin position="2"/>
        <end position="61"/>
    </location>
</feature>
<evidence type="ECO:0000313" key="4">
    <source>
        <dbReference type="Proteomes" id="UP001596368"/>
    </source>
</evidence>
<dbReference type="AlphaFoldDB" id="A0ABD5XPI0"/>
<evidence type="ECO:0000259" key="2">
    <source>
        <dbReference type="Pfam" id="PF24034"/>
    </source>
</evidence>
<dbReference type="InterPro" id="IPR055767">
    <property type="entry name" value="DUF7343"/>
</dbReference>
<dbReference type="RefSeq" id="WP_284012942.1">
    <property type="nucleotide sequence ID" value="NZ_CP126156.1"/>
</dbReference>
<dbReference type="SUPFAM" id="SSF46785">
    <property type="entry name" value="Winged helix' DNA-binding domain"/>
    <property type="match status" value="1"/>
</dbReference>
<evidence type="ECO:0000256" key="1">
    <source>
        <dbReference type="SAM" id="MobiDB-lite"/>
    </source>
</evidence>
<protein>
    <submittedName>
        <fullName evidence="3">Helix-turn-helix transcriptional regulator</fullName>
    </submittedName>
</protein>
<organism evidence="3 4">
    <name type="scientific">Halobaculum litoreum</name>
    <dbReference type="NCBI Taxonomy" id="3031998"/>
    <lineage>
        <taxon>Archaea</taxon>
        <taxon>Methanobacteriati</taxon>
        <taxon>Methanobacteriota</taxon>
        <taxon>Stenosarchaea group</taxon>
        <taxon>Halobacteria</taxon>
        <taxon>Halobacteriales</taxon>
        <taxon>Haloferacaceae</taxon>
        <taxon>Halobaculum</taxon>
    </lineage>
</organism>
<comment type="caution">
    <text evidence="3">The sequence shown here is derived from an EMBL/GenBank/DDBJ whole genome shotgun (WGS) entry which is preliminary data.</text>
</comment>